<reference evidence="1 2" key="1">
    <citation type="submission" date="2021-06" db="EMBL/GenBank/DDBJ databases">
        <authorList>
            <person name="Kallberg Y."/>
            <person name="Tangrot J."/>
            <person name="Rosling A."/>
        </authorList>
    </citation>
    <scope>NUCLEOTIDE SEQUENCE [LARGE SCALE GENOMIC DNA]</scope>
    <source>
        <strain evidence="1 2">120-4 pot B 10/14</strain>
    </source>
</reference>
<name>A0ABN7USK5_GIGMA</name>
<organism evidence="1 2">
    <name type="scientific">Gigaspora margarita</name>
    <dbReference type="NCBI Taxonomy" id="4874"/>
    <lineage>
        <taxon>Eukaryota</taxon>
        <taxon>Fungi</taxon>
        <taxon>Fungi incertae sedis</taxon>
        <taxon>Mucoromycota</taxon>
        <taxon>Glomeromycotina</taxon>
        <taxon>Glomeromycetes</taxon>
        <taxon>Diversisporales</taxon>
        <taxon>Gigasporaceae</taxon>
        <taxon>Gigaspora</taxon>
    </lineage>
</organism>
<sequence length="158" mass="18535">YSQEADRGDAIEKLEICGHDIVHNECKVDYNRIEAADESGISMELTIEKDEVKTFIDYQKFSIIKNVSRSCNYGQCNEMEKKKYTRNRMLFVSNYSMYRRQYGNVRSLLIAQNNKEKVKFYNRLHLDHMVGNDELVSAVFGNHFEIRKPGRMDVTLGF</sequence>
<evidence type="ECO:0000313" key="1">
    <source>
        <dbReference type="EMBL" id="CAG8658069.1"/>
    </source>
</evidence>
<dbReference type="Proteomes" id="UP000789901">
    <property type="component" value="Unassembled WGS sequence"/>
</dbReference>
<dbReference type="EMBL" id="CAJVQB010005298">
    <property type="protein sequence ID" value="CAG8658069.1"/>
    <property type="molecule type" value="Genomic_DNA"/>
</dbReference>
<protein>
    <submittedName>
        <fullName evidence="1">37226_t:CDS:1</fullName>
    </submittedName>
</protein>
<proteinExistence type="predicted"/>
<accession>A0ABN7USK5</accession>
<feature type="non-terminal residue" evidence="1">
    <location>
        <position position="1"/>
    </location>
</feature>
<keyword evidence="2" id="KW-1185">Reference proteome</keyword>
<comment type="caution">
    <text evidence="1">The sequence shown here is derived from an EMBL/GenBank/DDBJ whole genome shotgun (WGS) entry which is preliminary data.</text>
</comment>
<gene>
    <name evidence="1" type="ORF">GMARGA_LOCUS9732</name>
</gene>
<evidence type="ECO:0000313" key="2">
    <source>
        <dbReference type="Proteomes" id="UP000789901"/>
    </source>
</evidence>